<dbReference type="GO" id="GO:0004519">
    <property type="term" value="F:endonuclease activity"/>
    <property type="evidence" value="ECO:0007669"/>
    <property type="project" value="UniProtKB-KW"/>
</dbReference>
<dbReference type="InterPro" id="IPR033114">
    <property type="entry name" value="HNH_CAS9"/>
</dbReference>
<evidence type="ECO:0000256" key="5">
    <source>
        <dbReference type="ARBA" id="ARBA00022801"/>
    </source>
</evidence>
<protein>
    <recommendedName>
        <fullName evidence="12">CRISPR-associated endonuclease Cas9</fullName>
        <ecNumber evidence="12">3.1.-.-</ecNumber>
    </recommendedName>
</protein>
<evidence type="ECO:0000256" key="2">
    <source>
        <dbReference type="ARBA" id="ARBA00022722"/>
    </source>
</evidence>
<comment type="function">
    <text evidence="12">CRISPR (clustered regularly interspaced short palindromic repeat) is an adaptive immune system that provides protection against mobile genetic elements (viruses, transposable elements and conjugative plasmids). CRISPR clusters contain spacers, sequences complementary to antecedent mobile elements, and target invading nucleic acids. CRISPR clusters are transcribed and processed into CRISPR RNA (crRNA). In type II CRISPR systems correct processing of pre-crRNA requires a trans-encoded small RNA (tracrRNA), endogenous ribonuclease 3 (rnc) and this protein. The tracrRNA serves as a guide for ribonuclease 3-aided processing of pre-crRNA. Subsequently Cas9/crRNA/tracrRNA endonucleolytically cleaves linear or circular dsDNA target complementary to the spacer; Cas9 is inactive in the absence of the 2 guide RNAs (gRNA). Cas9 recognizes the protospacer adjacent motif (PAM) in the CRISPR repeat sequences to help distinguish self versus nonself, as targets within the bacterial CRISPR locus do not have PAMs. PAM recognition is also required for catalytic activity.</text>
</comment>
<accession>A0ABV9K7I4</accession>
<feature type="active site" description="For RuvC-like nuclease domain" evidence="12">
    <location>
        <position position="8"/>
    </location>
</feature>
<gene>
    <name evidence="12 15" type="primary">cas9</name>
    <name evidence="15" type="synonym">csn1</name>
    <name evidence="15" type="ORF">ACFO3G_05045</name>
</gene>
<name>A0ABV9K7I4_9PORP</name>
<feature type="coiled-coil region" evidence="13">
    <location>
        <begin position="685"/>
        <end position="719"/>
    </location>
</feature>
<dbReference type="PROSITE" id="PS51749">
    <property type="entry name" value="HNH_CAS9"/>
    <property type="match status" value="1"/>
</dbReference>
<organism evidence="15 16">
    <name type="scientific">Falsiporphyromonas endometrii</name>
    <dbReference type="NCBI Taxonomy" id="1387297"/>
    <lineage>
        <taxon>Bacteria</taxon>
        <taxon>Pseudomonadati</taxon>
        <taxon>Bacteroidota</taxon>
        <taxon>Bacteroidia</taxon>
        <taxon>Bacteroidales</taxon>
        <taxon>Porphyromonadaceae</taxon>
        <taxon>Falsiporphyromonas</taxon>
    </lineage>
</organism>
<feature type="active site" description="Proton acceptor for HNH nuclease domain" evidence="12">
    <location>
        <position position="772"/>
    </location>
</feature>
<dbReference type="InterPro" id="IPR041383">
    <property type="entry name" value="RuvC_III"/>
</dbReference>
<comment type="subunit">
    <text evidence="11 12">Monomer. Binds crRNA and tracrRNA.</text>
</comment>
<comment type="domain">
    <text evidence="12">Has 2 endonuclease domains. The discontinuous RuvC-like domain cleaves the target DNA noncomplementary to crRNA while the HNH nuclease domain cleaves the target DNA complementary to crRNA.</text>
</comment>
<comment type="caution">
    <text evidence="15">The sequence shown here is derived from an EMBL/GenBank/DDBJ whole genome shotgun (WGS) entry which is preliminary data.</text>
</comment>
<evidence type="ECO:0000256" key="9">
    <source>
        <dbReference type="ARBA" id="ARBA00023125"/>
    </source>
</evidence>
<dbReference type="EMBL" id="JBHSGO010000160">
    <property type="protein sequence ID" value="MFC4665966.1"/>
    <property type="molecule type" value="Genomic_DNA"/>
</dbReference>
<keyword evidence="2 12" id="KW-0540">Nuclease</keyword>
<keyword evidence="16" id="KW-1185">Reference proteome</keyword>
<dbReference type="Proteomes" id="UP001596020">
    <property type="component" value="Unassembled WGS sequence"/>
</dbReference>
<evidence type="ECO:0000256" key="4">
    <source>
        <dbReference type="ARBA" id="ARBA00022759"/>
    </source>
</evidence>
<keyword evidence="9 12" id="KW-0238">DNA-binding</keyword>
<dbReference type="NCBIfam" id="TIGR01865">
    <property type="entry name" value="cas_Csn1"/>
    <property type="match status" value="1"/>
</dbReference>
<evidence type="ECO:0000256" key="13">
    <source>
        <dbReference type="SAM" id="Coils"/>
    </source>
</evidence>
<evidence type="ECO:0000256" key="6">
    <source>
        <dbReference type="ARBA" id="ARBA00022842"/>
    </source>
</evidence>
<keyword evidence="5 12" id="KW-0378">Hydrolase</keyword>
<proteinExistence type="inferred from homology"/>
<dbReference type="RefSeq" id="WP_380078570.1">
    <property type="nucleotide sequence ID" value="NZ_JBHSGO010000160.1"/>
</dbReference>
<comment type="caution">
    <text evidence="12">Lacks conserved residue(s) required for the propagation of feature annotation.</text>
</comment>
<keyword evidence="6" id="KW-0460">Magnesium</keyword>
<dbReference type="InterPro" id="IPR028629">
    <property type="entry name" value="Cas9"/>
</dbReference>
<evidence type="ECO:0000256" key="11">
    <source>
        <dbReference type="ARBA" id="ARBA00046380"/>
    </source>
</evidence>
<evidence type="ECO:0000313" key="15">
    <source>
        <dbReference type="EMBL" id="MFC4665966.1"/>
    </source>
</evidence>
<dbReference type="InterPro" id="IPR003615">
    <property type="entry name" value="HNH_nuc"/>
</dbReference>
<keyword evidence="4 12" id="KW-0255">Endonuclease</keyword>
<dbReference type="Pfam" id="PF18541">
    <property type="entry name" value="RuvC_III"/>
    <property type="match status" value="1"/>
</dbReference>
<evidence type="ECO:0000256" key="10">
    <source>
        <dbReference type="ARBA" id="ARBA00023211"/>
    </source>
</evidence>
<dbReference type="Gene3D" id="3.30.420.10">
    <property type="entry name" value="Ribonuclease H-like superfamily/Ribonuclease H"/>
    <property type="match status" value="3"/>
</dbReference>
<comment type="cofactor">
    <cofactor evidence="1">
        <name>Mg(2+)</name>
        <dbReference type="ChEBI" id="CHEBI:18420"/>
    </cofactor>
</comment>
<evidence type="ECO:0000256" key="1">
    <source>
        <dbReference type="ARBA" id="ARBA00001946"/>
    </source>
</evidence>
<dbReference type="EC" id="3.1.-.-" evidence="12"/>
<evidence type="ECO:0000256" key="3">
    <source>
        <dbReference type="ARBA" id="ARBA00022723"/>
    </source>
</evidence>
<comment type="similarity">
    <text evidence="12">Belongs to the CRISPR-associated Cas9 family.</text>
</comment>
<feature type="domain" description="HNH Cas9-type" evidence="14">
    <location>
        <begin position="681"/>
        <end position="856"/>
    </location>
</feature>
<dbReference type="Pfam" id="PF13395">
    <property type="entry name" value="HNH_4"/>
    <property type="match status" value="1"/>
</dbReference>
<dbReference type="InterPro" id="IPR036397">
    <property type="entry name" value="RNaseH_sf"/>
</dbReference>
<reference evidence="16" key="1">
    <citation type="journal article" date="2019" name="Int. J. Syst. Evol. Microbiol.">
        <title>The Global Catalogue of Microorganisms (GCM) 10K type strain sequencing project: providing services to taxonomists for standard genome sequencing and annotation.</title>
        <authorList>
            <consortium name="The Broad Institute Genomics Platform"/>
            <consortium name="The Broad Institute Genome Sequencing Center for Infectious Disease"/>
            <person name="Wu L."/>
            <person name="Ma J."/>
        </authorList>
    </citation>
    <scope>NUCLEOTIDE SEQUENCE [LARGE SCALE GENOMIC DNA]</scope>
    <source>
        <strain evidence="16">CGMCC 4.7357</strain>
    </source>
</reference>
<evidence type="ECO:0000259" key="14">
    <source>
        <dbReference type="PROSITE" id="PS51749"/>
    </source>
</evidence>
<dbReference type="HAMAP" id="MF_01480">
    <property type="entry name" value="Cas9"/>
    <property type="match status" value="1"/>
</dbReference>
<keyword evidence="13" id="KW-0175">Coiled coil</keyword>
<keyword evidence="10" id="KW-0464">Manganese</keyword>
<evidence type="ECO:0000256" key="12">
    <source>
        <dbReference type="HAMAP-Rule" id="MF_01480"/>
    </source>
</evidence>
<keyword evidence="7 12" id="KW-0694">RNA-binding</keyword>
<keyword evidence="3" id="KW-0479">Metal-binding</keyword>
<evidence type="ECO:0000256" key="8">
    <source>
        <dbReference type="ARBA" id="ARBA00023118"/>
    </source>
</evidence>
<sequence>MKRVLGLDLGSTSIGWALVNEAESNDEKSSIVRLGVRVIPLTTDEESDFEKGNSITTNANRQLRRSMRRNIHRYKLRRRNLKSLLKSLGWIDDDTILSEDGDSTTFETLKLRAAAASEKISLEDFAKVLFMINKKRGYKSSRKSSDEGLSEDDSLDSMSVAIELIERGITPGVYCYELAKKCDKFIKKNLPQFFKSDLLRERELIWNTQAQYYPDLLTDEVFRKVHLKNKRETTAYFYAAHNIKVEDLKAKDALKQIYLWRSEAIDKQLTLSQFVLVLSELNAELSSSSGYLADISDRSKELYFQKKTVGQYLFDIISEDPHNTLKNLVFYRQDYEKEFEVIWGVQSKYHKELTPEFKDKIKNRIIFYQRPLKSKKGLIDYCEFESREVKVTIDGKVKTKINGLRVAPKSSPYFQEFKIWQKINDIKMGSLIGPNDTPLTIEDKNILSRYLTYSDKITKKDLIKLLWSGDANRDINFEEIQGNTTLSAFYEAAKRIVERDPRWTNKFVSKYREKDMVMVKKFLDLKNIDGSFLFFDSSKDPNKQKSFLLWHLLYSYESDNSRSGVDSLIKKVMKLLNIEDEEDAKIIIKIKFVEDYGNLSTKAMRKILPYLKEGRQYSEACEDAGYKHSKRSLTKQEIKEKIYLDKLPIVPKNSLRNPVVEKILNQMVHVINQIASTYGKPDAVRVELSRDLKSSSRERQRATTEIAKAQKNNARIKDILMQSPFGLTNPSRNDIIRYRLYEELKNNAYKCLYCDNYIDRTELFSHNYDIEHIVPQARLFDDSFVNKTIVHRDCNLKKSNRTAIDYIEEEYGKEGLNSFKARVERLLKNEDISKAKANRLLMREEEIPEDFVSRDMRNTQYISRKALEMLEDFVPDVFATSGSITARLREEWQLVNVMKELNWDKYKKLGLIEILEDKDGNEFGRIQNWSKRNDHRHHAMDALTVAFTSRSLIQYLNLLNQGDEKESLASRLKEKVTIVDSRGRRHIKPPFEMKSFRKEAKKYLDEILVSIKSKTKVVTPNVNKISLKNGKHMLVSQLTPRGQLHKETIYGKKKTYVTKYLKVGSTFDQETVQMVANEAERNALMKRLEEFDNDPKKAFTGKNSPKKNPIFLDENEEIQLPEKVKLVWFEDVYTIKKDVTPDLKIEQVINPYVKKALQRRLDECDGDKKEAFSDLEKNPIYLHEDKKGGITVKKVTIKGPNKVVAIHSKKDKDGVCILDHNQKTLPVDFVALGNNHHVSFFLDKEGEIHEVLVSFYEATQTALEGLPIFNEHYNEHLGWKHLLTLKQNEYVVMPDPETGFDPRSCNLMDKNNYHLISKHLFRVQKFSDGDYYFRHHLDTMVEEIRELKDVTWMRKGLKKVHELIEQGMTKVRVNHIGEIVQVY</sequence>
<evidence type="ECO:0000256" key="7">
    <source>
        <dbReference type="ARBA" id="ARBA00022884"/>
    </source>
</evidence>
<keyword evidence="8 12" id="KW-0051">Antiviral defense</keyword>
<evidence type="ECO:0000313" key="16">
    <source>
        <dbReference type="Proteomes" id="UP001596020"/>
    </source>
</evidence>